<protein>
    <submittedName>
        <fullName evidence="4">CAP domain-containing protein</fullName>
    </submittedName>
</protein>
<dbReference type="EMBL" id="CP129113">
    <property type="protein sequence ID" value="WLV25412.1"/>
    <property type="molecule type" value="Genomic_DNA"/>
</dbReference>
<evidence type="ECO:0000313" key="4">
    <source>
        <dbReference type="EMBL" id="WLV25412.1"/>
    </source>
</evidence>
<feature type="signal peptide" evidence="2">
    <location>
        <begin position="1"/>
        <end position="31"/>
    </location>
</feature>
<proteinExistence type="predicted"/>
<feature type="region of interest" description="Disordered" evidence="1">
    <location>
        <begin position="64"/>
        <end position="96"/>
    </location>
</feature>
<evidence type="ECO:0000256" key="1">
    <source>
        <dbReference type="SAM" id="MobiDB-lite"/>
    </source>
</evidence>
<feature type="chain" id="PRO_5047038327" evidence="2">
    <location>
        <begin position="32"/>
        <end position="224"/>
    </location>
</feature>
<dbReference type="SUPFAM" id="SSF55797">
    <property type="entry name" value="PR-1-like"/>
    <property type="match status" value="1"/>
</dbReference>
<dbReference type="InterPro" id="IPR014044">
    <property type="entry name" value="CAP_dom"/>
</dbReference>
<dbReference type="InterPro" id="IPR035940">
    <property type="entry name" value="CAP_sf"/>
</dbReference>
<evidence type="ECO:0000313" key="5">
    <source>
        <dbReference type="Proteomes" id="UP001180087"/>
    </source>
</evidence>
<dbReference type="NCBIfam" id="TIGR02909">
    <property type="entry name" value="spore_YkwD"/>
    <property type="match status" value="1"/>
</dbReference>
<dbReference type="Gene3D" id="3.40.33.10">
    <property type="entry name" value="CAP"/>
    <property type="match status" value="1"/>
</dbReference>
<feature type="domain" description="SCP" evidence="3">
    <location>
        <begin position="109"/>
        <end position="221"/>
    </location>
</feature>
<evidence type="ECO:0000259" key="3">
    <source>
        <dbReference type="Pfam" id="PF00188"/>
    </source>
</evidence>
<accession>A0ABY9KYD9</accession>
<dbReference type="Proteomes" id="UP001180087">
    <property type="component" value="Chromosome"/>
</dbReference>
<keyword evidence="2" id="KW-0732">Signal</keyword>
<dbReference type="CDD" id="cd05379">
    <property type="entry name" value="CAP_bacterial"/>
    <property type="match status" value="1"/>
</dbReference>
<evidence type="ECO:0000256" key="2">
    <source>
        <dbReference type="SAM" id="SignalP"/>
    </source>
</evidence>
<dbReference type="RefSeq" id="WP_348029200.1">
    <property type="nucleotide sequence ID" value="NZ_CP129113.1"/>
</dbReference>
<dbReference type="PANTHER" id="PTHR31157">
    <property type="entry name" value="SCP DOMAIN-CONTAINING PROTEIN"/>
    <property type="match status" value="1"/>
</dbReference>
<dbReference type="PANTHER" id="PTHR31157:SF1">
    <property type="entry name" value="SCP DOMAIN-CONTAINING PROTEIN"/>
    <property type="match status" value="1"/>
</dbReference>
<dbReference type="Pfam" id="PF00188">
    <property type="entry name" value="CAP"/>
    <property type="match status" value="1"/>
</dbReference>
<name>A0ABY9KYD9_9BACI</name>
<gene>
    <name evidence="4" type="ORF">QR721_04065</name>
</gene>
<dbReference type="InterPro" id="IPR014258">
    <property type="entry name" value="CAP_domain_YkwD-like"/>
</dbReference>
<reference evidence="4" key="1">
    <citation type="submission" date="2023-06" db="EMBL/GenBank/DDBJ databases">
        <title>A Treasure from Seagulls: Isolation and Description of Aciduricobacillus qingdaonensis gen. nov., sp. nov., a Rare Obligately Uric Acid-utilizing Member in the Family Bacillaceae.</title>
        <authorList>
            <person name="Liu W."/>
            <person name="Wang B."/>
        </authorList>
    </citation>
    <scope>NUCLEOTIDE SEQUENCE</scope>
    <source>
        <strain evidence="4">44XB</strain>
    </source>
</reference>
<sequence length="224" mass="24639">MNKGKLTIAASLSLGLLFGGSSLLNQHEAHAASKTSYKYTYKCSTYHYKKKCYLVNKPVLNPVVSKPSEQTPVQQPSTQPEKPSATPEKPAGDNNVQSNISAFEQEVVTLTNKERTSRGLKALQIDPALSKVARAKSEDMQKKNYFSHTSPTYGSPFDMMKQFGITYKSAGENIAKGQKTPEEVVNAWMNSEGHRANILNASYTHIGVGYVSSGNIWTQQFIGK</sequence>
<keyword evidence="5" id="KW-1185">Reference proteome</keyword>
<organism evidence="4 5">
    <name type="scientific">Aciduricibacillus chroicocephali</name>
    <dbReference type="NCBI Taxonomy" id="3054939"/>
    <lineage>
        <taxon>Bacteria</taxon>
        <taxon>Bacillati</taxon>
        <taxon>Bacillota</taxon>
        <taxon>Bacilli</taxon>
        <taxon>Bacillales</taxon>
        <taxon>Bacillaceae</taxon>
        <taxon>Aciduricibacillus</taxon>
    </lineage>
</organism>
<feature type="compositionally biased region" description="Polar residues" evidence="1">
    <location>
        <begin position="67"/>
        <end position="81"/>
    </location>
</feature>